<comment type="similarity">
    <text evidence="2">Belongs to the REXO1/REXO3 family.</text>
</comment>
<dbReference type="Proteomes" id="UP001165083">
    <property type="component" value="Unassembled WGS sequence"/>
</dbReference>
<dbReference type="GO" id="GO:0004527">
    <property type="term" value="F:exonuclease activity"/>
    <property type="evidence" value="ECO:0007669"/>
    <property type="project" value="UniProtKB-KW"/>
</dbReference>
<keyword evidence="10" id="KW-1185">Reference proteome</keyword>
<evidence type="ECO:0000256" key="1">
    <source>
        <dbReference type="ARBA" id="ARBA00004123"/>
    </source>
</evidence>
<dbReference type="InterPro" id="IPR047021">
    <property type="entry name" value="REXO1/3/4-like"/>
</dbReference>
<sequence>MAGAATTAATPTDEAAASHGTKRGIDQVSDSLLHALMDHLLGSIQTELKHTVLLVCEEVPDFRPQQRKSTSAVTADEEDASTEEAATSDETTEDNAAIVGGEVPLLEGVKGDFQFRSRLSEGDSIPRCDATLLKIPVSKRDIEKEKHAAKKAIKKKIKKFKKSSGGALTADAEFYVLSDEELKVHLPSIPFHDLKAASEFVSTEPLPEGETRSKQQLLLALDCEMCRTTKGVELTRLTLIDGSEKVLLDEYVRPKNPIVDYCTQYSGITCEIMEATTMRLADIQKKFLELVPAEAILVGHSIENDLQALRVLHRRVIDTSCMYPHPKGPPFRSALRFLTSQYLNRAIQTGTDGHCSVEDAVATLQLAHLKIKHGPTFPSIEHEYKQKKVVNEMARAKKSVLIVDSQRSCRSLSGGVACIIPRESPDEVVKTVVHQLTTGFPPHLTWARVRGVVRSDVAAYVQHIKANLPEHSCLVTVLSGDTNDLRALHKRRTARTDPRSSLMWDKEQQNALDAAALAAQTGLDVGGQRDDGTSSADGAPPHELLPALLVHLAAVVVVVAGVDGAVVDVDLDLGAQHLGLARVELARGDHPGWYCCAGGGLRTDLLAARKRGCSEVAVLVEL</sequence>
<dbReference type="AlphaFoldDB" id="A0A9W6TQI3"/>
<evidence type="ECO:0000256" key="3">
    <source>
        <dbReference type="ARBA" id="ARBA00022722"/>
    </source>
</evidence>
<name>A0A9W6TQI3_9STRA</name>
<feature type="region of interest" description="Disordered" evidence="7">
    <location>
        <begin position="64"/>
        <end position="95"/>
    </location>
</feature>
<dbReference type="SMART" id="SM00479">
    <property type="entry name" value="EXOIII"/>
    <property type="match status" value="1"/>
</dbReference>
<dbReference type="SUPFAM" id="SSF53098">
    <property type="entry name" value="Ribonuclease H-like"/>
    <property type="match status" value="1"/>
</dbReference>
<keyword evidence="3" id="KW-0540">Nuclease</keyword>
<dbReference type="PANTHER" id="PTHR12801">
    <property type="entry name" value="RNA EXONUCLEASE REXO1 / RECO3 FAMILY MEMBER-RELATED"/>
    <property type="match status" value="1"/>
</dbReference>
<keyword evidence="5" id="KW-0269">Exonuclease</keyword>
<dbReference type="InterPro" id="IPR012337">
    <property type="entry name" value="RNaseH-like_sf"/>
</dbReference>
<feature type="region of interest" description="Disordered" evidence="7">
    <location>
        <begin position="1"/>
        <end position="22"/>
    </location>
</feature>
<keyword evidence="4" id="KW-0378">Hydrolase</keyword>
<dbReference type="Gene3D" id="3.30.420.10">
    <property type="entry name" value="Ribonuclease H-like superfamily/Ribonuclease H"/>
    <property type="match status" value="1"/>
</dbReference>
<dbReference type="InterPro" id="IPR036397">
    <property type="entry name" value="RNaseH_sf"/>
</dbReference>
<keyword evidence="6" id="KW-0539">Nucleus</keyword>
<dbReference type="OrthoDB" id="206335at2759"/>
<dbReference type="EMBL" id="BSXW01000367">
    <property type="protein sequence ID" value="GMF20194.1"/>
    <property type="molecule type" value="Genomic_DNA"/>
</dbReference>
<evidence type="ECO:0000256" key="4">
    <source>
        <dbReference type="ARBA" id="ARBA00022801"/>
    </source>
</evidence>
<evidence type="ECO:0000256" key="5">
    <source>
        <dbReference type="ARBA" id="ARBA00022839"/>
    </source>
</evidence>
<dbReference type="GO" id="GO:0003676">
    <property type="term" value="F:nucleic acid binding"/>
    <property type="evidence" value="ECO:0007669"/>
    <property type="project" value="InterPro"/>
</dbReference>
<accession>A0A9W6TQI3</accession>
<organism evidence="9 10">
    <name type="scientific">Phytophthora lilii</name>
    <dbReference type="NCBI Taxonomy" id="2077276"/>
    <lineage>
        <taxon>Eukaryota</taxon>
        <taxon>Sar</taxon>
        <taxon>Stramenopiles</taxon>
        <taxon>Oomycota</taxon>
        <taxon>Peronosporomycetes</taxon>
        <taxon>Peronosporales</taxon>
        <taxon>Peronosporaceae</taxon>
        <taxon>Phytophthora</taxon>
    </lineage>
</organism>
<evidence type="ECO:0000256" key="7">
    <source>
        <dbReference type="SAM" id="MobiDB-lite"/>
    </source>
</evidence>
<evidence type="ECO:0000256" key="6">
    <source>
        <dbReference type="ARBA" id="ARBA00023242"/>
    </source>
</evidence>
<dbReference type="Pfam" id="PF00929">
    <property type="entry name" value="RNase_T"/>
    <property type="match status" value="1"/>
</dbReference>
<feature type="compositionally biased region" description="Low complexity" evidence="7">
    <location>
        <begin position="1"/>
        <end position="17"/>
    </location>
</feature>
<protein>
    <submittedName>
        <fullName evidence="9">Unnamed protein product</fullName>
    </submittedName>
</protein>
<dbReference type="GO" id="GO:0005634">
    <property type="term" value="C:nucleus"/>
    <property type="evidence" value="ECO:0007669"/>
    <property type="project" value="UniProtKB-SubCell"/>
</dbReference>
<comment type="caution">
    <text evidence="9">The sequence shown here is derived from an EMBL/GenBank/DDBJ whole genome shotgun (WGS) entry which is preliminary data.</text>
</comment>
<evidence type="ECO:0000313" key="9">
    <source>
        <dbReference type="EMBL" id="GMF20194.1"/>
    </source>
</evidence>
<dbReference type="InterPro" id="IPR013520">
    <property type="entry name" value="Ribonucl_H"/>
</dbReference>
<reference evidence="9" key="1">
    <citation type="submission" date="2023-04" db="EMBL/GenBank/DDBJ databases">
        <title>Phytophthora lilii NBRC 32176.</title>
        <authorList>
            <person name="Ichikawa N."/>
            <person name="Sato H."/>
            <person name="Tonouchi N."/>
        </authorList>
    </citation>
    <scope>NUCLEOTIDE SEQUENCE</scope>
    <source>
        <strain evidence="9">NBRC 32176</strain>
    </source>
</reference>
<feature type="compositionally biased region" description="Acidic residues" evidence="7">
    <location>
        <begin position="75"/>
        <end position="93"/>
    </location>
</feature>
<dbReference type="PANTHER" id="PTHR12801:SF115">
    <property type="entry name" value="FI18136P1-RELATED"/>
    <property type="match status" value="1"/>
</dbReference>
<dbReference type="FunFam" id="3.30.420.10:FF:000031">
    <property type="entry name" value="RNA exonuclease 1"/>
    <property type="match status" value="1"/>
</dbReference>
<gene>
    <name evidence="9" type="ORF">Plil01_000782000</name>
</gene>
<evidence type="ECO:0000256" key="2">
    <source>
        <dbReference type="ARBA" id="ARBA00006357"/>
    </source>
</evidence>
<comment type="subcellular location">
    <subcellularLocation>
        <location evidence="1">Nucleus</location>
    </subcellularLocation>
</comment>
<dbReference type="InterPro" id="IPR034922">
    <property type="entry name" value="REX1-like_exo"/>
</dbReference>
<evidence type="ECO:0000313" key="10">
    <source>
        <dbReference type="Proteomes" id="UP001165083"/>
    </source>
</evidence>
<dbReference type="GO" id="GO:0010629">
    <property type="term" value="P:negative regulation of gene expression"/>
    <property type="evidence" value="ECO:0007669"/>
    <property type="project" value="UniProtKB-ARBA"/>
</dbReference>
<dbReference type="CDD" id="cd06145">
    <property type="entry name" value="REX1_like"/>
    <property type="match status" value="1"/>
</dbReference>
<proteinExistence type="inferred from homology"/>
<evidence type="ECO:0000259" key="8">
    <source>
        <dbReference type="SMART" id="SM00479"/>
    </source>
</evidence>
<feature type="domain" description="Exonuclease" evidence="8">
    <location>
        <begin position="217"/>
        <end position="376"/>
    </location>
</feature>